<proteinExistence type="predicted"/>
<comment type="caution">
    <text evidence="1">The sequence shown here is derived from an EMBL/GenBank/DDBJ whole genome shotgun (WGS) entry which is preliminary data.</text>
</comment>
<gene>
    <name evidence="1" type="ORF">L6164_029438</name>
</gene>
<evidence type="ECO:0000313" key="2">
    <source>
        <dbReference type="Proteomes" id="UP000828941"/>
    </source>
</evidence>
<reference evidence="1 2" key="1">
    <citation type="journal article" date="2022" name="DNA Res.">
        <title>Chromosomal-level genome assembly of the orchid tree Bauhinia variegata (Leguminosae; Cercidoideae) supports the allotetraploid origin hypothesis of Bauhinia.</title>
        <authorList>
            <person name="Zhong Y."/>
            <person name="Chen Y."/>
            <person name="Zheng D."/>
            <person name="Pang J."/>
            <person name="Liu Y."/>
            <person name="Luo S."/>
            <person name="Meng S."/>
            <person name="Qian L."/>
            <person name="Wei D."/>
            <person name="Dai S."/>
            <person name="Zhou R."/>
        </authorList>
    </citation>
    <scope>NUCLEOTIDE SEQUENCE [LARGE SCALE GENOMIC DNA]</scope>
    <source>
        <strain evidence="1">BV-YZ2020</strain>
    </source>
</reference>
<dbReference type="Proteomes" id="UP000828941">
    <property type="component" value="Chromosome 12"/>
</dbReference>
<evidence type="ECO:0000313" key="1">
    <source>
        <dbReference type="EMBL" id="KAI4306135.1"/>
    </source>
</evidence>
<keyword evidence="2" id="KW-1185">Reference proteome</keyword>
<name>A0ACB9L9D8_BAUVA</name>
<organism evidence="1 2">
    <name type="scientific">Bauhinia variegata</name>
    <name type="common">Purple orchid tree</name>
    <name type="synonym">Phanera variegata</name>
    <dbReference type="NCBI Taxonomy" id="167791"/>
    <lineage>
        <taxon>Eukaryota</taxon>
        <taxon>Viridiplantae</taxon>
        <taxon>Streptophyta</taxon>
        <taxon>Embryophyta</taxon>
        <taxon>Tracheophyta</taxon>
        <taxon>Spermatophyta</taxon>
        <taxon>Magnoliopsida</taxon>
        <taxon>eudicotyledons</taxon>
        <taxon>Gunneridae</taxon>
        <taxon>Pentapetalae</taxon>
        <taxon>rosids</taxon>
        <taxon>fabids</taxon>
        <taxon>Fabales</taxon>
        <taxon>Fabaceae</taxon>
        <taxon>Cercidoideae</taxon>
        <taxon>Cercideae</taxon>
        <taxon>Bauhiniinae</taxon>
        <taxon>Bauhinia</taxon>
    </lineage>
</organism>
<protein>
    <submittedName>
        <fullName evidence="1">Uncharacterized protein</fullName>
    </submittedName>
</protein>
<accession>A0ACB9L9D8</accession>
<sequence length="128" mass="14009">MAGGGQFIKLLSVSSSPSSVAKPSRSFFYNSIMRYGQATKGNNSHLMKERAPSTAEEFERVAEEKAKEANQGIASQTTDEASDVGEETTGDSKVESVKERYKEHEPGADYRRRGIFVLVVGHTTIYNG</sequence>
<dbReference type="EMBL" id="CM039437">
    <property type="protein sequence ID" value="KAI4306135.1"/>
    <property type="molecule type" value="Genomic_DNA"/>
</dbReference>